<evidence type="ECO:0000256" key="1">
    <source>
        <dbReference type="PROSITE-ProRule" id="PRU00221"/>
    </source>
</evidence>
<feature type="repeat" description="WD" evidence="1">
    <location>
        <begin position="192"/>
        <end position="233"/>
    </location>
</feature>
<feature type="compositionally biased region" description="Acidic residues" evidence="2">
    <location>
        <begin position="137"/>
        <end position="154"/>
    </location>
</feature>
<dbReference type="PANTHER" id="PTHR45086">
    <property type="entry name" value="WD REPEAT-CONTAINING PROTEIN PCN"/>
    <property type="match status" value="1"/>
</dbReference>
<dbReference type="AlphaFoldDB" id="A0AAW1YDW4"/>
<dbReference type="InterPro" id="IPR015943">
    <property type="entry name" value="WD40/YVTN_repeat-like_dom_sf"/>
</dbReference>
<dbReference type="PROSITE" id="PS50294">
    <property type="entry name" value="WD_REPEATS_REGION"/>
    <property type="match status" value="1"/>
</dbReference>
<dbReference type="EMBL" id="JBEDUW010000002">
    <property type="protein sequence ID" value="KAK9946379.1"/>
    <property type="molecule type" value="Genomic_DNA"/>
</dbReference>
<dbReference type="PROSITE" id="PS50082">
    <property type="entry name" value="WD_REPEATS_2"/>
    <property type="match status" value="2"/>
</dbReference>
<dbReference type="SUPFAM" id="SSF50978">
    <property type="entry name" value="WD40 repeat-like"/>
    <property type="match status" value="2"/>
</dbReference>
<dbReference type="GO" id="GO:0035266">
    <property type="term" value="P:meristem growth"/>
    <property type="evidence" value="ECO:0007669"/>
    <property type="project" value="InterPro"/>
</dbReference>
<keyword evidence="1" id="KW-0853">WD repeat</keyword>
<feature type="repeat" description="WD" evidence="1">
    <location>
        <begin position="283"/>
        <end position="324"/>
    </location>
</feature>
<feature type="region of interest" description="Disordered" evidence="2">
    <location>
        <begin position="125"/>
        <end position="157"/>
    </location>
</feature>
<dbReference type="GO" id="GO:0010073">
    <property type="term" value="P:meristem maintenance"/>
    <property type="evidence" value="ECO:0007669"/>
    <property type="project" value="InterPro"/>
</dbReference>
<dbReference type="Proteomes" id="UP001457282">
    <property type="component" value="Unassembled WGS sequence"/>
</dbReference>
<reference evidence="3 4" key="1">
    <citation type="journal article" date="2023" name="G3 (Bethesda)">
        <title>A chromosome-length genome assembly and annotation of blackberry (Rubus argutus, cv. 'Hillquist').</title>
        <authorList>
            <person name="Bruna T."/>
            <person name="Aryal R."/>
            <person name="Dudchenko O."/>
            <person name="Sargent D.J."/>
            <person name="Mead D."/>
            <person name="Buti M."/>
            <person name="Cavallini A."/>
            <person name="Hytonen T."/>
            <person name="Andres J."/>
            <person name="Pham M."/>
            <person name="Weisz D."/>
            <person name="Mascagni F."/>
            <person name="Usai G."/>
            <person name="Natali L."/>
            <person name="Bassil N."/>
            <person name="Fernandez G.E."/>
            <person name="Lomsadze A."/>
            <person name="Armour M."/>
            <person name="Olukolu B."/>
            <person name="Poorten T."/>
            <person name="Britton C."/>
            <person name="Davik J."/>
            <person name="Ashrafi H."/>
            <person name="Aiden E.L."/>
            <person name="Borodovsky M."/>
            <person name="Worthington M."/>
        </authorList>
    </citation>
    <scope>NUCLEOTIDE SEQUENCE [LARGE SCALE GENOMIC DNA]</scope>
    <source>
        <strain evidence="3">PI 553951</strain>
    </source>
</reference>
<dbReference type="InterPro" id="IPR001680">
    <property type="entry name" value="WD40_rpt"/>
</dbReference>
<sequence>MLEVYRNSSVDWKPSPVVALATSIDDSQVAAAREDGSLEIWLVSPGAVGWHCQLTIHGDPDARVSSLIWCRAGSKGLPCGRLFSSSLNGSVSHWDLFNLKQKTVLDSIGASIWNMAVAPCSNDTENGFLNGNGGDPETSDSETSDSEDDSDSDDDHAPSVLVNPRVALAGDDGFLQIYSINDADEFVYTKSLPRVKGHVLSVTWSPDAQFIYSGSNDGIIRCWDVKQGLPVYRITVGLGGLGSGPELCVLALLSLRCGTLVSADSTGSVQFWDSQHGTLLQAHSYHKGDVNALAAAPSHNRVFSAGSDGQVILYKLSSETLGSSEESSPNVLKKWIYVGYTRAHTHDVRALAVAVPISREDPLPDQGRKRARRREKPVDFGYLKWAHLGVPMLISAGDDTKLFTYPVKEFTQFSPHDICPAPQRVSIQLAANTEFSQTSLLLVQASHSLDILRVRVKGGAFFDMARGPSGGLASTNGLFQIKSSRKIICSTISNTGVFFAYSDHVKISLFELKKCIRSEKKEVKKCKVGESELTLNKRELPRKLPFAHSMVFSFDSSRLMIAGHDRRIYVVDVHSSELVHAFSPCRDLHDQELPPSEPPITKMFTSSDGQWLAAINCFGDVYVFNLEIQRQHWFISRLDNASVTAGGFSPRNNNVLIITTSSNQVYALDVEERKLGDWSRQHTYILPKRFQEFPGEVIGLSFPPSPSTTSVIVYSARAMCLIDFGMPVDRDDESDMINGQDPALRNLQSNGRLKRKWTDSQTKSKLFGRKNFEFIPFGDPVLFIGHLSKTSVLKIYKPWMEVVKSFDSAPVDKHTFGT</sequence>
<comment type="caution">
    <text evidence="3">The sequence shown here is derived from an EMBL/GenBank/DDBJ whole genome shotgun (WGS) entry which is preliminary data.</text>
</comment>
<evidence type="ECO:0000313" key="3">
    <source>
        <dbReference type="EMBL" id="KAK9946379.1"/>
    </source>
</evidence>
<dbReference type="InterPro" id="IPR036322">
    <property type="entry name" value="WD40_repeat_dom_sf"/>
</dbReference>
<dbReference type="SMART" id="SM00320">
    <property type="entry name" value="WD40"/>
    <property type="match status" value="7"/>
</dbReference>
<evidence type="ECO:0000256" key="2">
    <source>
        <dbReference type="SAM" id="MobiDB-lite"/>
    </source>
</evidence>
<protein>
    <submittedName>
        <fullName evidence="3">Uncharacterized protein</fullName>
    </submittedName>
</protein>
<gene>
    <name evidence="3" type="ORF">M0R45_011847</name>
</gene>
<organism evidence="3 4">
    <name type="scientific">Rubus argutus</name>
    <name type="common">Southern blackberry</name>
    <dbReference type="NCBI Taxonomy" id="59490"/>
    <lineage>
        <taxon>Eukaryota</taxon>
        <taxon>Viridiplantae</taxon>
        <taxon>Streptophyta</taxon>
        <taxon>Embryophyta</taxon>
        <taxon>Tracheophyta</taxon>
        <taxon>Spermatophyta</taxon>
        <taxon>Magnoliopsida</taxon>
        <taxon>eudicotyledons</taxon>
        <taxon>Gunneridae</taxon>
        <taxon>Pentapetalae</taxon>
        <taxon>rosids</taxon>
        <taxon>fabids</taxon>
        <taxon>Rosales</taxon>
        <taxon>Rosaceae</taxon>
        <taxon>Rosoideae</taxon>
        <taxon>Rosoideae incertae sedis</taxon>
        <taxon>Rubus</taxon>
    </lineage>
</organism>
<evidence type="ECO:0000313" key="4">
    <source>
        <dbReference type="Proteomes" id="UP001457282"/>
    </source>
</evidence>
<accession>A0AAW1YDW4</accession>
<name>A0AAW1YDW4_RUBAR</name>
<dbReference type="InterPro" id="IPR044622">
    <property type="entry name" value="PCN"/>
</dbReference>
<keyword evidence="4" id="KW-1185">Reference proteome</keyword>
<dbReference type="Pfam" id="PF00400">
    <property type="entry name" value="WD40"/>
    <property type="match status" value="2"/>
</dbReference>
<dbReference type="PANTHER" id="PTHR45086:SF1">
    <property type="entry name" value="WD REPEAT-CONTAINING PROTEIN PCN"/>
    <property type="match status" value="1"/>
</dbReference>
<proteinExistence type="predicted"/>
<dbReference type="Gene3D" id="2.130.10.10">
    <property type="entry name" value="YVTN repeat-like/Quinoprotein amine dehydrogenase"/>
    <property type="match status" value="4"/>
</dbReference>